<dbReference type="SMART" id="SM00647">
    <property type="entry name" value="IBR"/>
    <property type="match status" value="2"/>
</dbReference>
<evidence type="ECO:0000256" key="4">
    <source>
        <dbReference type="ARBA" id="ARBA00004906"/>
    </source>
</evidence>
<evidence type="ECO:0000256" key="10">
    <source>
        <dbReference type="ARBA" id="ARBA00022771"/>
    </source>
</evidence>
<dbReference type="Pfam" id="PF01485">
    <property type="entry name" value="IBR"/>
    <property type="match status" value="1"/>
</dbReference>
<evidence type="ECO:0000256" key="5">
    <source>
        <dbReference type="ARBA" id="ARBA00005884"/>
    </source>
</evidence>
<dbReference type="GO" id="GO:0016567">
    <property type="term" value="P:protein ubiquitination"/>
    <property type="evidence" value="ECO:0007669"/>
    <property type="project" value="UniProtKB-UniPathway"/>
</dbReference>
<evidence type="ECO:0000256" key="2">
    <source>
        <dbReference type="ARBA" id="ARBA00001947"/>
    </source>
</evidence>
<evidence type="ECO:0000313" key="17">
    <source>
        <dbReference type="RefSeq" id="XP_015884594.3"/>
    </source>
</evidence>
<dbReference type="Pfam" id="PF22191">
    <property type="entry name" value="IBR_1"/>
    <property type="match status" value="1"/>
</dbReference>
<keyword evidence="10 13" id="KW-0863">Zinc-finger</keyword>
<name>A0A6P4AFT2_ZIZJJ</name>
<evidence type="ECO:0000259" key="14">
    <source>
        <dbReference type="PROSITE" id="PS50089"/>
    </source>
</evidence>
<evidence type="ECO:0000256" key="13">
    <source>
        <dbReference type="PROSITE-ProRule" id="PRU00175"/>
    </source>
</evidence>
<dbReference type="GO" id="GO:0061630">
    <property type="term" value="F:ubiquitin protein ligase activity"/>
    <property type="evidence" value="ECO:0007669"/>
    <property type="project" value="UniProtKB-EC"/>
</dbReference>
<dbReference type="GeneID" id="107420212"/>
<dbReference type="Gene3D" id="1.20.120.1750">
    <property type="match status" value="1"/>
</dbReference>
<evidence type="ECO:0000256" key="12">
    <source>
        <dbReference type="ARBA" id="ARBA00022833"/>
    </source>
</evidence>
<evidence type="ECO:0000256" key="3">
    <source>
        <dbReference type="ARBA" id="ARBA00003976"/>
    </source>
</evidence>
<keyword evidence="12" id="KW-0862">Zinc</keyword>
<reference evidence="17" key="1">
    <citation type="submission" date="2025-08" db="UniProtKB">
        <authorList>
            <consortium name="RefSeq"/>
        </authorList>
    </citation>
    <scope>IDENTIFICATION</scope>
    <source>
        <tissue evidence="17">Seedling</tissue>
    </source>
</reference>
<comment type="similarity">
    <text evidence="5">Belongs to the RBR family. Ariadne subfamily.</text>
</comment>
<organism evidence="16 17">
    <name type="scientific">Ziziphus jujuba</name>
    <name type="common">Chinese jujube</name>
    <name type="synonym">Ziziphus sativa</name>
    <dbReference type="NCBI Taxonomy" id="326968"/>
    <lineage>
        <taxon>Eukaryota</taxon>
        <taxon>Viridiplantae</taxon>
        <taxon>Streptophyta</taxon>
        <taxon>Embryophyta</taxon>
        <taxon>Tracheophyta</taxon>
        <taxon>Spermatophyta</taxon>
        <taxon>Magnoliopsida</taxon>
        <taxon>eudicotyledons</taxon>
        <taxon>Gunneridae</taxon>
        <taxon>Pentapetalae</taxon>
        <taxon>rosids</taxon>
        <taxon>fabids</taxon>
        <taxon>Rosales</taxon>
        <taxon>Rhamnaceae</taxon>
        <taxon>Paliureae</taxon>
        <taxon>Ziziphus</taxon>
    </lineage>
</organism>
<dbReference type="InterPro" id="IPR001841">
    <property type="entry name" value="Znf_RING"/>
</dbReference>
<dbReference type="Proteomes" id="UP001652623">
    <property type="component" value="Chromosome 5"/>
</dbReference>
<dbReference type="InterPro" id="IPR002867">
    <property type="entry name" value="IBR_dom"/>
</dbReference>
<protein>
    <recommendedName>
        <fullName evidence="6">RBR-type E3 ubiquitin transferase</fullName>
        <ecNumber evidence="6">2.3.2.31</ecNumber>
    </recommendedName>
</protein>
<comment type="cofactor">
    <cofactor evidence="2">
        <name>Zn(2+)</name>
        <dbReference type="ChEBI" id="CHEBI:29105"/>
    </cofactor>
</comment>
<evidence type="ECO:0000256" key="7">
    <source>
        <dbReference type="ARBA" id="ARBA00022679"/>
    </source>
</evidence>
<dbReference type="EC" id="2.3.2.31" evidence="6"/>
<evidence type="ECO:0000256" key="6">
    <source>
        <dbReference type="ARBA" id="ARBA00012251"/>
    </source>
</evidence>
<feature type="domain" description="RING-type" evidence="14">
    <location>
        <begin position="108"/>
        <end position="155"/>
    </location>
</feature>
<dbReference type="InterPro" id="IPR048962">
    <property type="entry name" value="ARIH1-like_UBL"/>
</dbReference>
<evidence type="ECO:0000313" key="16">
    <source>
        <dbReference type="Proteomes" id="UP001652623"/>
    </source>
</evidence>
<keyword evidence="11" id="KW-0833">Ubl conjugation pathway</keyword>
<dbReference type="InterPro" id="IPR013083">
    <property type="entry name" value="Znf_RING/FYVE/PHD"/>
</dbReference>
<evidence type="ECO:0000256" key="8">
    <source>
        <dbReference type="ARBA" id="ARBA00022723"/>
    </source>
</evidence>
<keyword evidence="8" id="KW-0479">Metal-binding</keyword>
<evidence type="ECO:0000256" key="1">
    <source>
        <dbReference type="ARBA" id="ARBA00001798"/>
    </source>
</evidence>
<dbReference type="SUPFAM" id="SSF57850">
    <property type="entry name" value="RING/U-box"/>
    <property type="match status" value="3"/>
</dbReference>
<dbReference type="InterPro" id="IPR001876">
    <property type="entry name" value="Znf_RanBP2"/>
</dbReference>
<dbReference type="RefSeq" id="XP_015884594.3">
    <property type="nucleotide sequence ID" value="XM_016029108.4"/>
</dbReference>
<proteinExistence type="inferred from homology"/>
<dbReference type="GO" id="GO:0008270">
    <property type="term" value="F:zinc ion binding"/>
    <property type="evidence" value="ECO:0007669"/>
    <property type="project" value="UniProtKB-KW"/>
</dbReference>
<dbReference type="InParanoid" id="A0A6P4AFT2"/>
<keyword evidence="9" id="KW-0677">Repeat</keyword>
<dbReference type="AlphaFoldDB" id="A0A6P4AFT2"/>
<comment type="function">
    <text evidence="3">Might act as an E3 ubiquitin-protein ligase, or as part of E3 complex, which accepts ubiquitin from specific E2 ubiquitin-conjugating enzymes and then transfers it to substrates.</text>
</comment>
<accession>A0A6P4AFT2</accession>
<evidence type="ECO:0000256" key="9">
    <source>
        <dbReference type="ARBA" id="ARBA00022737"/>
    </source>
</evidence>
<dbReference type="InterPro" id="IPR044066">
    <property type="entry name" value="TRIAD_supradom"/>
</dbReference>
<feature type="domain" description="RING-type" evidence="15">
    <location>
        <begin position="104"/>
        <end position="326"/>
    </location>
</feature>
<gene>
    <name evidence="17" type="primary">LOC107420212</name>
</gene>
<dbReference type="KEGG" id="zju:107420212"/>
<keyword evidence="7" id="KW-0808">Transferase</keyword>
<dbReference type="PANTHER" id="PTHR11685">
    <property type="entry name" value="RBR FAMILY RING FINGER AND IBR DOMAIN-CONTAINING"/>
    <property type="match status" value="1"/>
</dbReference>
<dbReference type="InterPro" id="IPR031127">
    <property type="entry name" value="E3_UB_ligase_RBR"/>
</dbReference>
<evidence type="ECO:0000259" key="15">
    <source>
        <dbReference type="PROSITE" id="PS51873"/>
    </source>
</evidence>
<sequence length="519" mass="59959">MDLWDDHIGPYLDRSVDEEETGEPLPSYKILNEADIRQRQEDDIERVRTALSVSKASAIVLLRHFNWNFSKLCDEWFDDEDGARNKTGLLLLTRPSVQRPPPVCRITCGICLDTFTESIVSWASCGHPYCRSCWGGYISKSIHNDGSGCLLLECPHPSCRAAVGEDMVNALVVDHSDKEKYSRYLLRSYVEDSYRKRKINWCPAPGCDYAIDFVDFLGNSKGYDVHCRCSYSFCWNCNQEAHRPVDCDTVAKWIVKNKDESQNSDWILVNTKPCPECKRPIEKSLGCNHMTCSPPCKYEFCWTCLAKWSHKSAHICTLIQTTTNSETEKRDMVKASLVRYSRSYERWATNQKLRRKAMQYLRVDHAEQLEKLSSTYGQPKPLLRFIENAWQQVIECRRVLQWSFVYGYYLSEDEVAKTQFLEYLQGEAEHGLKRFIQCTETEMGKFVDGDGSVDEFIQYRSKLSELTSVIGKYFKNLVRAMEDGLSEVESHWVYWKCELCSFANGLSTTKCQMCFGCPV</sequence>
<evidence type="ECO:0000256" key="11">
    <source>
        <dbReference type="ARBA" id="ARBA00022786"/>
    </source>
</evidence>
<comment type="pathway">
    <text evidence="4">Protein modification; protein ubiquitination.</text>
</comment>
<dbReference type="PROSITE" id="PS51873">
    <property type="entry name" value="TRIAD"/>
    <property type="match status" value="1"/>
</dbReference>
<comment type="catalytic activity">
    <reaction evidence="1">
        <text>[E2 ubiquitin-conjugating enzyme]-S-ubiquitinyl-L-cysteine + [acceptor protein]-L-lysine = [E2 ubiquitin-conjugating enzyme]-L-cysteine + [acceptor protein]-N(6)-ubiquitinyl-L-lysine.</text>
        <dbReference type="EC" id="2.3.2.31"/>
    </reaction>
</comment>
<dbReference type="PROSITE" id="PS50089">
    <property type="entry name" value="ZF_RING_2"/>
    <property type="match status" value="1"/>
</dbReference>
<dbReference type="Pfam" id="PF21235">
    <property type="entry name" value="UBA_ARI1"/>
    <property type="match status" value="1"/>
</dbReference>
<dbReference type="PROSITE" id="PS01358">
    <property type="entry name" value="ZF_RANBP2_1"/>
    <property type="match status" value="1"/>
</dbReference>
<dbReference type="UniPathway" id="UPA00143"/>
<dbReference type="CDD" id="cd20346">
    <property type="entry name" value="BRcat_RBR_ANKIB1"/>
    <property type="match status" value="1"/>
</dbReference>
<keyword evidence="16" id="KW-1185">Reference proteome</keyword>
<dbReference type="Gene3D" id="3.30.40.10">
    <property type="entry name" value="Zinc/RING finger domain, C3HC4 (zinc finger)"/>
    <property type="match status" value="1"/>
</dbReference>